<dbReference type="GO" id="GO:0005737">
    <property type="term" value="C:cytoplasm"/>
    <property type="evidence" value="ECO:0007669"/>
    <property type="project" value="TreeGrafter"/>
</dbReference>
<organism evidence="3 4">
    <name type="scientific">Brevibacterium luteolum</name>
    <dbReference type="NCBI Taxonomy" id="199591"/>
    <lineage>
        <taxon>Bacteria</taxon>
        <taxon>Bacillati</taxon>
        <taxon>Actinomycetota</taxon>
        <taxon>Actinomycetes</taxon>
        <taxon>Micrococcales</taxon>
        <taxon>Brevibacteriaceae</taxon>
        <taxon>Brevibacterium</taxon>
    </lineage>
</organism>
<evidence type="ECO:0000313" key="4">
    <source>
        <dbReference type="Proteomes" id="UP000235703"/>
    </source>
</evidence>
<evidence type="ECO:0000259" key="2">
    <source>
        <dbReference type="Pfam" id="PF01370"/>
    </source>
</evidence>
<dbReference type="EMBL" id="PNFZ01000002">
    <property type="protein sequence ID" value="PMB98906.1"/>
    <property type="molecule type" value="Genomic_DNA"/>
</dbReference>
<gene>
    <name evidence="3" type="ORF">CJ198_06370</name>
</gene>
<dbReference type="GO" id="GO:0004029">
    <property type="term" value="F:aldehyde dehydrogenase (NAD+) activity"/>
    <property type="evidence" value="ECO:0007669"/>
    <property type="project" value="TreeGrafter"/>
</dbReference>
<feature type="domain" description="NAD-dependent epimerase/dehydratase" evidence="2">
    <location>
        <begin position="4"/>
        <end position="249"/>
    </location>
</feature>
<dbReference type="InterPro" id="IPR036291">
    <property type="entry name" value="NAD(P)-bd_dom_sf"/>
</dbReference>
<dbReference type="OrthoDB" id="3338687at2"/>
<dbReference type="GeneID" id="86843999"/>
<comment type="caution">
    <text evidence="3">The sequence shown here is derived from an EMBL/GenBank/DDBJ whole genome shotgun (WGS) entry which is preliminary data.</text>
</comment>
<protein>
    <submittedName>
        <fullName evidence="3">Epimerase</fullName>
    </submittedName>
</protein>
<dbReference type="PANTHER" id="PTHR48079:SF6">
    <property type="entry name" value="NAD(P)-BINDING DOMAIN-CONTAINING PROTEIN-RELATED"/>
    <property type="match status" value="1"/>
</dbReference>
<dbReference type="InterPro" id="IPR001509">
    <property type="entry name" value="Epimerase_deHydtase"/>
</dbReference>
<dbReference type="Gene3D" id="3.40.50.720">
    <property type="entry name" value="NAD(P)-binding Rossmann-like Domain"/>
    <property type="match status" value="1"/>
</dbReference>
<accession>A0A2N6PJQ2</accession>
<dbReference type="AlphaFoldDB" id="A0A2N6PJQ2"/>
<sequence>MRVAIVGATGNTGTAVLEALAATPEVTEVVGIARRMPDTTVAPYDGCDWRSIDVAAASPEGEAIARLADAFEGADAVIHLAWLIQPNTERELLRRVNVDGTRRVTEAVARAGVPHLVVASSVGAYSPDDTDDEATRRDESWPTDGIATSHYSVDKSAQEKVLADFDAHHPSITVTRLRPALIFGGRAASEIQRYFLGSWIPLQLLRYGRPPFLPVPRGLRGVQAVHADDIGRAYAAAVLARAPGAFNICADDTMGLKDLADIIDHGRFVELPSAALRTGLGIGHRTGLVAADTGWIDMAVGVPLMDASRAKAELGWEPRVSAADALRDLLNGFIAGTGTDSVPLRPRRASGTAPRTSAVPPADRELLGIYLDDHLTGATAGAQRVQRMADDFVDTPYFAPLSELAMEIDRERARLAALIPALGLTRKPLRQAVSWAGEHVGRLKGNGAILGRSPLTPLLETELMRSAVIGKLGLWQTLAANAEAWGLAAAEFDELVARAHAQLETLDAVHAYLRTRALRHDGDAFDHRSAHSPVGAQGT</sequence>
<reference evidence="3 4" key="1">
    <citation type="submission" date="2017-09" db="EMBL/GenBank/DDBJ databases">
        <title>Bacterial strain isolated from the female urinary microbiota.</title>
        <authorList>
            <person name="Thomas-White K."/>
            <person name="Kumar N."/>
            <person name="Forster S."/>
            <person name="Putonti C."/>
            <person name="Lawley T."/>
            <person name="Wolfe A.J."/>
        </authorList>
    </citation>
    <scope>NUCLEOTIDE SEQUENCE [LARGE SCALE GENOMIC DNA]</scope>
    <source>
        <strain evidence="3 4">UMB0680</strain>
    </source>
</reference>
<dbReference type="Pfam" id="PF01370">
    <property type="entry name" value="Epimerase"/>
    <property type="match status" value="1"/>
</dbReference>
<dbReference type="InterPro" id="IPR051783">
    <property type="entry name" value="NAD(P)-dependent_oxidoreduct"/>
</dbReference>
<dbReference type="RefSeq" id="WP_102161735.1">
    <property type="nucleotide sequence ID" value="NZ_JALXPM010000061.1"/>
</dbReference>
<proteinExistence type="predicted"/>
<feature type="region of interest" description="Disordered" evidence="1">
    <location>
        <begin position="124"/>
        <end position="147"/>
    </location>
</feature>
<dbReference type="Proteomes" id="UP000235703">
    <property type="component" value="Unassembled WGS sequence"/>
</dbReference>
<evidence type="ECO:0000256" key="1">
    <source>
        <dbReference type="SAM" id="MobiDB-lite"/>
    </source>
</evidence>
<dbReference type="PANTHER" id="PTHR48079">
    <property type="entry name" value="PROTEIN YEEZ"/>
    <property type="match status" value="1"/>
</dbReference>
<keyword evidence="4" id="KW-1185">Reference proteome</keyword>
<dbReference type="SUPFAM" id="SSF51735">
    <property type="entry name" value="NAD(P)-binding Rossmann-fold domains"/>
    <property type="match status" value="1"/>
</dbReference>
<evidence type="ECO:0000313" key="3">
    <source>
        <dbReference type="EMBL" id="PMB98906.1"/>
    </source>
</evidence>
<name>A0A2N6PJQ2_9MICO</name>